<reference evidence="6 7" key="1">
    <citation type="submission" date="2018-06" db="EMBL/GenBank/DDBJ databases">
        <title>Genomic Encyclopedia of Type Strains, Phase IV (KMG-IV): sequencing the most valuable type-strain genomes for metagenomic binning, comparative biology and taxonomic classification.</title>
        <authorList>
            <person name="Goeker M."/>
        </authorList>
    </citation>
    <scope>NUCLEOTIDE SEQUENCE [LARGE SCALE GENOMIC DNA]</scope>
    <source>
        <strain evidence="6 7">DSM 45479</strain>
    </source>
</reference>
<evidence type="ECO:0000256" key="4">
    <source>
        <dbReference type="PROSITE-ProRule" id="PRU00409"/>
    </source>
</evidence>
<dbReference type="InterPro" id="IPR005479">
    <property type="entry name" value="CPAse_ATP-bd"/>
</dbReference>
<dbReference type="PROSITE" id="PS50975">
    <property type="entry name" value="ATP_GRASP"/>
    <property type="match status" value="1"/>
</dbReference>
<protein>
    <submittedName>
        <fullName evidence="6">Carbamoyl-phosphate synthase L subunit-like protein</fullName>
    </submittedName>
</protein>
<sequence length="402" mass="44809">MTFLVLNRRRILTDLLTWFAPDELAVFTARSAVRDGEDELLRSRVRHLEVVDDYESQAADERIGELAKELEISAVLLTAEIDVLRAARLREELDLPGQRLASATAYRDKHVMKRCAAAAGVPVAAMRPLAHADDLVAFVAEQGFPVVVKRIAGAAAMGMHELRSQEALTELISSWPDGLPPEPLLAERWVEGDLFHVDGVMRSGEVLLSWPSRYLHTQWASASRSLHEVAGMLAEADPLFFRLRQRTSEVVAALPPAPEELAFHAEFFHTPDDEIVLCEIACRPGGGEIVSMFEHAFGVNLYEAALKGQAGRYHEISARSSPRRHGWGWLPRRRGVLAELPQSAPFPSVCWYTATGEVGASYEAPRSMADIIARMVFTVDGDDVVPELRALDEWWERSVRWS</sequence>
<name>A0ABX9EEW7_9PSEU</name>
<evidence type="ECO:0000256" key="2">
    <source>
        <dbReference type="ARBA" id="ARBA00022741"/>
    </source>
</evidence>
<dbReference type="PANTHER" id="PTHR43585:SF2">
    <property type="entry name" value="ATP-GRASP ENZYME FSQD"/>
    <property type="match status" value="1"/>
</dbReference>
<dbReference type="Gene3D" id="3.30.1490.20">
    <property type="entry name" value="ATP-grasp fold, A domain"/>
    <property type="match status" value="1"/>
</dbReference>
<dbReference type="InterPro" id="IPR011761">
    <property type="entry name" value="ATP-grasp"/>
</dbReference>
<feature type="domain" description="ATP-grasp" evidence="5">
    <location>
        <begin position="113"/>
        <end position="310"/>
    </location>
</feature>
<dbReference type="InterPro" id="IPR013815">
    <property type="entry name" value="ATP_grasp_subdomain_1"/>
</dbReference>
<gene>
    <name evidence="6" type="ORF">C8D87_10121</name>
</gene>
<evidence type="ECO:0000313" key="6">
    <source>
        <dbReference type="EMBL" id="RAS69722.1"/>
    </source>
</evidence>
<dbReference type="Gene3D" id="3.40.50.20">
    <property type="match status" value="1"/>
</dbReference>
<evidence type="ECO:0000259" key="5">
    <source>
        <dbReference type="PROSITE" id="PS50975"/>
    </source>
</evidence>
<evidence type="ECO:0000256" key="1">
    <source>
        <dbReference type="ARBA" id="ARBA00022598"/>
    </source>
</evidence>
<dbReference type="SUPFAM" id="SSF56059">
    <property type="entry name" value="Glutathione synthetase ATP-binding domain-like"/>
    <property type="match status" value="1"/>
</dbReference>
<dbReference type="PANTHER" id="PTHR43585">
    <property type="entry name" value="FUMIPYRROLE BIOSYNTHESIS PROTEIN C"/>
    <property type="match status" value="1"/>
</dbReference>
<dbReference type="EMBL" id="QLTT01000001">
    <property type="protein sequence ID" value="RAS69722.1"/>
    <property type="molecule type" value="Genomic_DNA"/>
</dbReference>
<evidence type="ECO:0000313" key="7">
    <source>
        <dbReference type="Proteomes" id="UP000248714"/>
    </source>
</evidence>
<dbReference type="InterPro" id="IPR052032">
    <property type="entry name" value="ATP-dep_AA_Ligase"/>
</dbReference>
<dbReference type="Pfam" id="PF02786">
    <property type="entry name" value="CPSase_L_D2"/>
    <property type="match status" value="1"/>
</dbReference>
<comment type="caution">
    <text evidence="6">The sequence shown here is derived from an EMBL/GenBank/DDBJ whole genome shotgun (WGS) entry which is preliminary data.</text>
</comment>
<dbReference type="Proteomes" id="UP000248714">
    <property type="component" value="Unassembled WGS sequence"/>
</dbReference>
<proteinExistence type="predicted"/>
<keyword evidence="7" id="KW-1185">Reference proteome</keyword>
<dbReference type="Gene3D" id="3.30.470.20">
    <property type="entry name" value="ATP-grasp fold, B domain"/>
    <property type="match status" value="1"/>
</dbReference>
<keyword evidence="2 4" id="KW-0547">Nucleotide-binding</keyword>
<keyword evidence="1" id="KW-0436">Ligase</keyword>
<accession>A0ABX9EEW7</accession>
<dbReference type="RefSeq" id="WP_112225015.1">
    <property type="nucleotide sequence ID" value="NZ_QLTT01000001.1"/>
</dbReference>
<organism evidence="6 7">
    <name type="scientific">Lentzea atacamensis</name>
    <dbReference type="NCBI Taxonomy" id="531938"/>
    <lineage>
        <taxon>Bacteria</taxon>
        <taxon>Bacillati</taxon>
        <taxon>Actinomycetota</taxon>
        <taxon>Actinomycetes</taxon>
        <taxon>Pseudonocardiales</taxon>
        <taxon>Pseudonocardiaceae</taxon>
        <taxon>Lentzea</taxon>
    </lineage>
</organism>
<keyword evidence="3 4" id="KW-0067">ATP-binding</keyword>
<evidence type="ECO:0000256" key="3">
    <source>
        <dbReference type="ARBA" id="ARBA00022840"/>
    </source>
</evidence>